<proteinExistence type="predicted"/>
<dbReference type="RefSeq" id="XP_064657807.1">
    <property type="nucleotide sequence ID" value="XM_064804006.1"/>
</dbReference>
<evidence type="ECO:0000313" key="1">
    <source>
        <dbReference type="EMBL" id="KAK5168197.1"/>
    </source>
</evidence>
<name>A0AAV9P5V1_9PEZI</name>
<reference evidence="1 2" key="1">
    <citation type="submission" date="2023-08" db="EMBL/GenBank/DDBJ databases">
        <title>Black Yeasts Isolated from many extreme environments.</title>
        <authorList>
            <person name="Coleine C."/>
            <person name="Stajich J.E."/>
            <person name="Selbmann L."/>
        </authorList>
    </citation>
    <scope>NUCLEOTIDE SEQUENCE [LARGE SCALE GENOMIC DNA]</scope>
    <source>
        <strain evidence="1 2">CCFEE 5935</strain>
    </source>
</reference>
<dbReference type="InterPro" id="IPR055323">
    <property type="entry name" value="C57A10.07/YOR238W"/>
</dbReference>
<protein>
    <recommendedName>
        <fullName evidence="3">DUF218 domain-containing protein</fullName>
    </recommendedName>
</protein>
<dbReference type="PANTHER" id="PTHR28110">
    <property type="entry name" value="TRANSMEMBRANE PROTEIN"/>
    <property type="match status" value="1"/>
</dbReference>
<accession>A0AAV9P5V1</accession>
<organism evidence="1 2">
    <name type="scientific">Saxophila tyrrhenica</name>
    <dbReference type="NCBI Taxonomy" id="1690608"/>
    <lineage>
        <taxon>Eukaryota</taxon>
        <taxon>Fungi</taxon>
        <taxon>Dikarya</taxon>
        <taxon>Ascomycota</taxon>
        <taxon>Pezizomycotina</taxon>
        <taxon>Dothideomycetes</taxon>
        <taxon>Dothideomycetidae</taxon>
        <taxon>Mycosphaerellales</taxon>
        <taxon>Extremaceae</taxon>
        <taxon>Saxophila</taxon>
    </lineage>
</organism>
<comment type="caution">
    <text evidence="1">The sequence shown here is derived from an EMBL/GenBank/DDBJ whole genome shotgun (WGS) entry which is preliminary data.</text>
</comment>
<dbReference type="Proteomes" id="UP001337655">
    <property type="component" value="Unassembled WGS sequence"/>
</dbReference>
<dbReference type="AlphaFoldDB" id="A0AAV9P5V1"/>
<dbReference type="EMBL" id="JAVRRT010000010">
    <property type="protein sequence ID" value="KAK5168197.1"/>
    <property type="molecule type" value="Genomic_DNA"/>
</dbReference>
<evidence type="ECO:0000313" key="2">
    <source>
        <dbReference type="Proteomes" id="UP001337655"/>
    </source>
</evidence>
<sequence>MANASPNPNNGRKTHLVIVCCHATYTGDGTDTSERNWILQPFQKSDPTTGKASEHETYITHILAGAQAIDNDENALLVFSGGVTASADVSEAQGYRRVLASLKDGEDWHGDDVCTEDVSTDSFQNLLFSILKYRQHVGSFPEQITVITHAFKEKRFLNLHALAIRWPAHRIRINGINPPLTREELSRAERGEAANGYGAFEQDPFGVHPPLSNKRKTRGWDERSWESVLFPGLEAEVVDMFRWVRNGGVVFPSRLPWEE</sequence>
<gene>
    <name evidence="1" type="ORF">LTR77_006766</name>
</gene>
<dbReference type="GO" id="GO:0005737">
    <property type="term" value="C:cytoplasm"/>
    <property type="evidence" value="ECO:0007669"/>
    <property type="project" value="TreeGrafter"/>
</dbReference>
<dbReference type="PANTHER" id="PTHR28110:SF1">
    <property type="entry name" value="TRANSMEMBRANE PROTEIN"/>
    <property type="match status" value="1"/>
</dbReference>
<keyword evidence="2" id="KW-1185">Reference proteome</keyword>
<evidence type="ECO:0008006" key="3">
    <source>
        <dbReference type="Google" id="ProtNLM"/>
    </source>
</evidence>
<dbReference type="GeneID" id="89928105"/>